<protein>
    <recommendedName>
        <fullName evidence="6">37S ribosomal protein S25, mitochondrial</fullName>
    </recommendedName>
</protein>
<comment type="subcellular location">
    <subcellularLocation>
        <location evidence="1 6">Mitochondrion</location>
    </subcellularLocation>
</comment>
<dbReference type="AlphaFoldDB" id="A0A1E4T574"/>
<evidence type="ECO:0000256" key="6">
    <source>
        <dbReference type="PIRNR" id="PIRNR029764"/>
    </source>
</evidence>
<sequence>MNTSKGAHHVLKRTSDYLKSGLVENQPSWYKVLAYHPPKKDSQKTVRLDTLRQVKESEPVLDSSSSQIKQGSNFFKTRLKPSEFRDVLLKPKKLEFIEDELRNLFYKQHPWELADPKSLIENDHSMDADKLDWSTMKQLTRKLDGESVVQRTLYLTKTKDMPLIESYEQAKYEYYRLKIEQETEINVTKEEQEMYGAVFGKSNIDYGFDKESEVLAEWKKQAIEQTRIMEAKLGSNSASSGSEVDFAGAEAESEDAIFSEEDIYRELEDEEKR</sequence>
<comment type="subunit">
    <text evidence="6">Component of the mitochondrial small ribosomal subunit.</text>
</comment>
<comment type="similarity">
    <text evidence="2">Belongs to the mitochondrion-specific ribosomal protein mS23 family.</text>
</comment>
<feature type="compositionally biased region" description="Basic and acidic residues" evidence="7">
    <location>
        <begin position="262"/>
        <end position="273"/>
    </location>
</feature>
<dbReference type="PANTHER" id="PTHR37799:SF1">
    <property type="entry name" value="SMALL RIBOSOMAL SUBUNIT PROTEIN MS23"/>
    <property type="match status" value="1"/>
</dbReference>
<evidence type="ECO:0000256" key="7">
    <source>
        <dbReference type="SAM" id="MobiDB-lite"/>
    </source>
</evidence>
<evidence type="ECO:0000256" key="4">
    <source>
        <dbReference type="ARBA" id="ARBA00023128"/>
    </source>
</evidence>
<dbReference type="OrthoDB" id="5542239at2759"/>
<keyword evidence="5 6" id="KW-0687">Ribonucleoprotein</keyword>
<dbReference type="PIRSF" id="PIRSF029764">
    <property type="entry name" value="RSM25"/>
    <property type="match status" value="1"/>
</dbReference>
<feature type="region of interest" description="Disordered" evidence="7">
    <location>
        <begin position="233"/>
        <end position="273"/>
    </location>
</feature>
<keyword evidence="4 6" id="KW-0496">Mitochondrion</keyword>
<gene>
    <name evidence="8" type="ORF">CANARDRAFT_27260</name>
</gene>
<keyword evidence="9" id="KW-1185">Reference proteome</keyword>
<dbReference type="Pfam" id="PF13741">
    <property type="entry name" value="MRP-S25"/>
    <property type="match status" value="1"/>
</dbReference>
<dbReference type="GO" id="GO:0005763">
    <property type="term" value="C:mitochondrial small ribosomal subunit"/>
    <property type="evidence" value="ECO:0007669"/>
    <property type="project" value="UniProtKB-UniRule"/>
</dbReference>
<dbReference type="Proteomes" id="UP000094801">
    <property type="component" value="Unassembled WGS sequence"/>
</dbReference>
<organism evidence="8 9">
    <name type="scientific">[Candida] arabinofermentans NRRL YB-2248</name>
    <dbReference type="NCBI Taxonomy" id="983967"/>
    <lineage>
        <taxon>Eukaryota</taxon>
        <taxon>Fungi</taxon>
        <taxon>Dikarya</taxon>
        <taxon>Ascomycota</taxon>
        <taxon>Saccharomycotina</taxon>
        <taxon>Pichiomycetes</taxon>
        <taxon>Pichiales</taxon>
        <taxon>Pichiaceae</taxon>
        <taxon>Ogataea</taxon>
        <taxon>Ogataea/Candida clade</taxon>
    </lineage>
</organism>
<accession>A0A1E4T574</accession>
<proteinExistence type="inferred from homology"/>
<keyword evidence="3 6" id="KW-0689">Ribosomal protein</keyword>
<dbReference type="EMBL" id="KV453849">
    <property type="protein sequence ID" value="ODV86895.1"/>
    <property type="molecule type" value="Genomic_DNA"/>
</dbReference>
<evidence type="ECO:0000313" key="8">
    <source>
        <dbReference type="EMBL" id="ODV86895.1"/>
    </source>
</evidence>
<evidence type="ECO:0000256" key="5">
    <source>
        <dbReference type="ARBA" id="ARBA00023274"/>
    </source>
</evidence>
<dbReference type="STRING" id="983967.A0A1E4T574"/>
<evidence type="ECO:0000256" key="2">
    <source>
        <dbReference type="ARBA" id="ARBA00009864"/>
    </source>
</evidence>
<dbReference type="GO" id="GO:0003735">
    <property type="term" value="F:structural constituent of ribosome"/>
    <property type="evidence" value="ECO:0007669"/>
    <property type="project" value="UniProtKB-UniRule"/>
</dbReference>
<evidence type="ECO:0000256" key="3">
    <source>
        <dbReference type="ARBA" id="ARBA00022980"/>
    </source>
</evidence>
<evidence type="ECO:0000313" key="9">
    <source>
        <dbReference type="Proteomes" id="UP000094801"/>
    </source>
</evidence>
<dbReference type="InterPro" id="IPR016939">
    <property type="entry name" value="Ribosomal_mS23_fun"/>
</dbReference>
<evidence type="ECO:0000256" key="1">
    <source>
        <dbReference type="ARBA" id="ARBA00004173"/>
    </source>
</evidence>
<reference evidence="9" key="1">
    <citation type="submission" date="2016-04" db="EMBL/GenBank/DDBJ databases">
        <title>Comparative genomics of biotechnologically important yeasts.</title>
        <authorList>
            <consortium name="DOE Joint Genome Institute"/>
            <person name="Riley R."/>
            <person name="Haridas S."/>
            <person name="Wolfe K.H."/>
            <person name="Lopes M.R."/>
            <person name="Hittinger C.T."/>
            <person name="Goker M."/>
            <person name="Salamov A."/>
            <person name="Wisecaver J."/>
            <person name="Long T.M."/>
            <person name="Aerts A.L."/>
            <person name="Barry K."/>
            <person name="Choi C."/>
            <person name="Clum A."/>
            <person name="Coughlan A.Y."/>
            <person name="Deshpande S."/>
            <person name="Douglass A.P."/>
            <person name="Hanson S.J."/>
            <person name="Klenk H.-P."/>
            <person name="Labutti K."/>
            <person name="Lapidus A."/>
            <person name="Lindquist E."/>
            <person name="Lipzen A."/>
            <person name="Meier-Kolthoff J.P."/>
            <person name="Ohm R.A."/>
            <person name="Otillar R.P."/>
            <person name="Pangilinan J."/>
            <person name="Peng Y."/>
            <person name="Rokas A."/>
            <person name="Rosa C.A."/>
            <person name="Scheuner C."/>
            <person name="Sibirny A.A."/>
            <person name="Slot J.C."/>
            <person name="Stielow J.B."/>
            <person name="Sun H."/>
            <person name="Kurtzman C.P."/>
            <person name="Blackwell M."/>
            <person name="Grigoriev I.V."/>
            <person name="Jeffries T.W."/>
        </authorList>
    </citation>
    <scope>NUCLEOTIDE SEQUENCE [LARGE SCALE GENOMIC DNA]</scope>
    <source>
        <strain evidence="9">NRRL YB-2248</strain>
    </source>
</reference>
<name>A0A1E4T574_9ASCO</name>
<dbReference type="PANTHER" id="PTHR37799">
    <property type="entry name" value="37S RIBOSOMAL PROTEIN S25, MITOCHONDRIAL"/>
    <property type="match status" value="1"/>
</dbReference>
<feature type="compositionally biased region" description="Acidic residues" evidence="7">
    <location>
        <begin position="251"/>
        <end position="261"/>
    </location>
</feature>